<reference evidence="1" key="1">
    <citation type="submission" date="2020-07" db="EMBL/GenBank/DDBJ databases">
        <title>Clarias magur genome sequencing, assembly and annotation.</title>
        <authorList>
            <person name="Kushwaha B."/>
            <person name="Kumar R."/>
            <person name="Das P."/>
            <person name="Joshi C.G."/>
            <person name="Kumar D."/>
            <person name="Nagpure N.S."/>
            <person name="Pandey M."/>
            <person name="Agarwal S."/>
            <person name="Srivastava S."/>
            <person name="Singh M."/>
            <person name="Sahoo L."/>
            <person name="Jayasankar P."/>
            <person name="Meher P.K."/>
            <person name="Koringa P.G."/>
            <person name="Iquebal M.A."/>
            <person name="Das S.P."/>
            <person name="Bit A."/>
            <person name="Patnaik S."/>
            <person name="Patel N."/>
            <person name="Shah T.M."/>
            <person name="Hinsu A."/>
            <person name="Jena J.K."/>
        </authorList>
    </citation>
    <scope>NUCLEOTIDE SEQUENCE</scope>
    <source>
        <strain evidence="1">CIFAMagur01</strain>
        <tissue evidence="1">Testis</tissue>
    </source>
</reference>
<evidence type="ECO:0000313" key="2">
    <source>
        <dbReference type="Proteomes" id="UP000727407"/>
    </source>
</evidence>
<proteinExistence type="predicted"/>
<dbReference type="EMBL" id="QNUK01001171">
    <property type="protein sequence ID" value="KAF5886551.1"/>
    <property type="molecule type" value="Genomic_DNA"/>
</dbReference>
<comment type="caution">
    <text evidence="1">The sequence shown here is derived from an EMBL/GenBank/DDBJ whole genome shotgun (WGS) entry which is preliminary data.</text>
</comment>
<evidence type="ECO:0000313" key="1">
    <source>
        <dbReference type="EMBL" id="KAF5886551.1"/>
    </source>
</evidence>
<organism evidence="1 2">
    <name type="scientific">Clarias magur</name>
    <name type="common">Asian catfish</name>
    <name type="synonym">Macropteronotus magur</name>
    <dbReference type="NCBI Taxonomy" id="1594786"/>
    <lineage>
        <taxon>Eukaryota</taxon>
        <taxon>Metazoa</taxon>
        <taxon>Chordata</taxon>
        <taxon>Craniata</taxon>
        <taxon>Vertebrata</taxon>
        <taxon>Euteleostomi</taxon>
        <taxon>Actinopterygii</taxon>
        <taxon>Neopterygii</taxon>
        <taxon>Teleostei</taxon>
        <taxon>Ostariophysi</taxon>
        <taxon>Siluriformes</taxon>
        <taxon>Clariidae</taxon>
        <taxon>Clarias</taxon>
    </lineage>
</organism>
<accession>A0A8J4T2Z9</accession>
<keyword evidence="2" id="KW-1185">Reference proteome</keyword>
<gene>
    <name evidence="1" type="ORF">DAT39_022496</name>
</gene>
<name>A0A8J4T2Z9_CLAMG</name>
<dbReference type="Proteomes" id="UP000727407">
    <property type="component" value="Unassembled WGS sequence"/>
</dbReference>
<protein>
    <submittedName>
        <fullName evidence="1">Uncharacterized protein</fullName>
    </submittedName>
</protein>
<dbReference type="AlphaFoldDB" id="A0A8J4T2Z9"/>
<sequence length="98" mass="11252">MFNASLLVYWILKRREDTQPSLEMCRAEHERSGATSPSSACRPLNPRAEQRRCHAFLSFPGKFSSNLTETVNLAHATHRERVPEPCADAYVRMTDSWE</sequence>